<accession>A0A154BSS6</accession>
<evidence type="ECO:0000313" key="2">
    <source>
        <dbReference type="EMBL" id="KYZ77053.1"/>
    </source>
</evidence>
<dbReference type="STRING" id="1794912.AXX12_02630"/>
<proteinExistence type="predicted"/>
<evidence type="ECO:0000256" key="1">
    <source>
        <dbReference type="SAM" id="MobiDB-lite"/>
    </source>
</evidence>
<comment type="caution">
    <text evidence="2">The sequence shown here is derived from an EMBL/GenBank/DDBJ whole genome shotgun (WGS) entry which is preliminary data.</text>
</comment>
<dbReference type="EMBL" id="LSGP01000013">
    <property type="protein sequence ID" value="KYZ77053.1"/>
    <property type="molecule type" value="Genomic_DNA"/>
</dbReference>
<name>A0A154BSS6_ANASB</name>
<organism evidence="2 3">
    <name type="scientific">Anaerosporomusa subterranea</name>
    <dbReference type="NCBI Taxonomy" id="1794912"/>
    <lineage>
        <taxon>Bacteria</taxon>
        <taxon>Bacillati</taxon>
        <taxon>Bacillota</taxon>
        <taxon>Negativicutes</taxon>
        <taxon>Acetonemataceae</taxon>
        <taxon>Anaerosporomusa</taxon>
    </lineage>
</organism>
<feature type="region of interest" description="Disordered" evidence="1">
    <location>
        <begin position="26"/>
        <end position="45"/>
    </location>
</feature>
<keyword evidence="3" id="KW-1185">Reference proteome</keyword>
<evidence type="ECO:0000313" key="3">
    <source>
        <dbReference type="Proteomes" id="UP000076268"/>
    </source>
</evidence>
<dbReference type="AlphaFoldDB" id="A0A154BSS6"/>
<dbReference type="OrthoDB" id="10006843at2"/>
<gene>
    <name evidence="2" type="ORF">AXX12_02630</name>
</gene>
<protein>
    <submittedName>
        <fullName evidence="2">Uncharacterized protein</fullName>
    </submittedName>
</protein>
<sequence>MPRDKENSSLLGILGRQNTVRQALKTQDTNEEENKQGVPLTPNEQHQSEVINQHIEKFKESLDQRSNLELKRTAEQLETVEREMLMQKIDNELQTIKEAAIQPGASDKGPH</sequence>
<dbReference type="Proteomes" id="UP000076268">
    <property type="component" value="Unassembled WGS sequence"/>
</dbReference>
<reference evidence="2 3" key="1">
    <citation type="submission" date="2016-02" db="EMBL/GenBank/DDBJ databases">
        <title>Anaerosporomusa subterraneum gen. nov., sp. nov., a spore-forming obligate anaerobe isolated from saprolite.</title>
        <authorList>
            <person name="Choi J.K."/>
            <person name="Shah M."/>
            <person name="Yee N."/>
        </authorList>
    </citation>
    <scope>NUCLEOTIDE SEQUENCE [LARGE SCALE GENOMIC DNA]</scope>
    <source>
        <strain evidence="2 3">RU4</strain>
    </source>
</reference>
<dbReference type="RefSeq" id="WP_066238671.1">
    <property type="nucleotide sequence ID" value="NZ_LSGP01000013.1"/>
</dbReference>